<dbReference type="Proteomes" id="UP000095192">
    <property type="component" value="Unassembled WGS sequence"/>
</dbReference>
<protein>
    <submittedName>
        <fullName evidence="2">Uncharacterized protein</fullName>
    </submittedName>
</protein>
<evidence type="ECO:0000313" key="2">
    <source>
        <dbReference type="EMBL" id="OEH78757.1"/>
    </source>
</evidence>
<dbReference type="SUPFAM" id="SSF52540">
    <property type="entry name" value="P-loop containing nucleoside triphosphate hydrolases"/>
    <property type="match status" value="1"/>
</dbReference>
<organism evidence="2 3">
    <name type="scientific">Cyclospora cayetanensis</name>
    <dbReference type="NCBI Taxonomy" id="88456"/>
    <lineage>
        <taxon>Eukaryota</taxon>
        <taxon>Sar</taxon>
        <taxon>Alveolata</taxon>
        <taxon>Apicomplexa</taxon>
        <taxon>Conoidasida</taxon>
        <taxon>Coccidia</taxon>
        <taxon>Eucoccidiorida</taxon>
        <taxon>Eimeriorina</taxon>
        <taxon>Eimeriidae</taxon>
        <taxon>Cyclospora</taxon>
    </lineage>
</organism>
<gene>
    <name evidence="2" type="ORF">cyc_06103</name>
</gene>
<accession>A0A1D3D5M9</accession>
<evidence type="ECO:0000313" key="3">
    <source>
        <dbReference type="Proteomes" id="UP000095192"/>
    </source>
</evidence>
<dbReference type="AlphaFoldDB" id="A0A1D3D5M9"/>
<reference evidence="2 3" key="1">
    <citation type="journal article" date="2016" name="BMC Genomics">
        <title>Comparative genomics reveals Cyclospora cayetanensis possesses coccidia-like metabolism and invasion components but unique surface antigens.</title>
        <authorList>
            <person name="Liu S."/>
            <person name="Wang L."/>
            <person name="Zheng H."/>
            <person name="Xu Z."/>
            <person name="Roellig D.M."/>
            <person name="Li N."/>
            <person name="Frace M.A."/>
            <person name="Tang K."/>
            <person name="Arrowood M.J."/>
            <person name="Moss D.M."/>
            <person name="Zhang L."/>
            <person name="Feng Y."/>
            <person name="Xiao L."/>
        </authorList>
    </citation>
    <scope>NUCLEOTIDE SEQUENCE [LARGE SCALE GENOMIC DNA]</scope>
    <source>
        <strain evidence="2 3">CHN_HEN01</strain>
    </source>
</reference>
<sequence>MVSQGPSGPQKSLENPTHDSLGSEEPLRVLVVGDAASGKTALLQLLQQHAAELAHACIAQQDEDKGSAAATGAAMPHSLKRDGSCSSAAAAASSAPPSEELASCAPSLPALLGYRRTCGVNVVPLRCADPSGEMRLVEFWEIGGSRVWLAYDSSNEAAYRALPAWLLELCMRAGTRPSQVFFEKTHQQEQPPLYQMEGQPSQSFETDVEMQKHAFMRIYFLHHSAHVDCTPHTLATCGTLSRHPPAASSGSSFWGWRLRCGLCPVLTVATKADKGNQGTSSSPINFTRRVWKAPDCIWRDTGKLSRLFGRYCAVEQRVWQGAYSAEEKEELKQLACSLLNSADCMETSAALGLLDAKVFFAFLSSVPDRKRIRNVLAWGWLGGGETDPCCCLANHLLCSRLNALTIQQVEREMTL</sequence>
<dbReference type="VEuPathDB" id="ToxoDB:cyc_06103"/>
<comment type="caution">
    <text evidence="2">The sequence shown here is derived from an EMBL/GenBank/DDBJ whole genome shotgun (WGS) entry which is preliminary data.</text>
</comment>
<keyword evidence="3" id="KW-1185">Reference proteome</keyword>
<dbReference type="VEuPathDB" id="ToxoDB:LOC34622344"/>
<feature type="compositionally biased region" description="Polar residues" evidence="1">
    <location>
        <begin position="1"/>
        <end position="20"/>
    </location>
</feature>
<dbReference type="EMBL" id="JROU02000626">
    <property type="protein sequence ID" value="OEH78757.1"/>
    <property type="molecule type" value="Genomic_DNA"/>
</dbReference>
<dbReference type="InterPro" id="IPR027417">
    <property type="entry name" value="P-loop_NTPase"/>
</dbReference>
<proteinExistence type="predicted"/>
<feature type="region of interest" description="Disordered" evidence="1">
    <location>
        <begin position="1"/>
        <end position="24"/>
    </location>
</feature>
<name>A0A1D3D5M9_9EIME</name>
<evidence type="ECO:0000256" key="1">
    <source>
        <dbReference type="SAM" id="MobiDB-lite"/>
    </source>
</evidence>
<dbReference type="InParanoid" id="A0A1D3D5M9"/>